<dbReference type="PROSITE" id="PS50297">
    <property type="entry name" value="ANK_REP_REGION"/>
    <property type="match status" value="1"/>
</dbReference>
<dbReference type="OrthoDB" id="10057496at2759"/>
<dbReference type="Pfam" id="PF12796">
    <property type="entry name" value="Ank_2"/>
    <property type="match status" value="1"/>
</dbReference>
<feature type="repeat" description="ANK" evidence="3">
    <location>
        <begin position="89"/>
        <end position="121"/>
    </location>
</feature>
<evidence type="ECO:0000313" key="5">
    <source>
        <dbReference type="EMBL" id="EPY36092.1"/>
    </source>
</evidence>
<keyword evidence="2 3" id="KW-0040">ANK repeat</keyword>
<name>S9V0A3_9TRYP</name>
<evidence type="ECO:0000256" key="4">
    <source>
        <dbReference type="SAM" id="MobiDB-lite"/>
    </source>
</evidence>
<dbReference type="GO" id="GO:0004842">
    <property type="term" value="F:ubiquitin-protein transferase activity"/>
    <property type="evidence" value="ECO:0007669"/>
    <property type="project" value="TreeGrafter"/>
</dbReference>
<feature type="repeat" description="ANK" evidence="3">
    <location>
        <begin position="56"/>
        <end position="88"/>
    </location>
</feature>
<dbReference type="EMBL" id="ATMH01000539">
    <property type="protein sequence ID" value="EPY36522.1"/>
    <property type="molecule type" value="Genomic_DNA"/>
</dbReference>
<keyword evidence="7" id="KW-1185">Reference proteome</keyword>
<reference evidence="6 7" key="1">
    <citation type="journal article" date="2013" name="PLoS ONE">
        <title>Predicting the Proteins of Angomonas deanei, Strigomonas culicis and Their Respective Endosymbionts Reveals New Aspects of the Trypanosomatidae Family.</title>
        <authorList>
            <person name="Motta M.C."/>
            <person name="Martins A.C."/>
            <person name="de Souza S.S."/>
            <person name="Catta-Preta C.M."/>
            <person name="Silva R."/>
            <person name="Klein C.C."/>
            <person name="de Almeida L.G."/>
            <person name="de Lima Cunha O."/>
            <person name="Ciapina L.P."/>
            <person name="Brocchi M."/>
            <person name="Colabardini A.C."/>
            <person name="de Araujo Lima B."/>
            <person name="Machado C.R."/>
            <person name="de Almeida Soares C.M."/>
            <person name="Probst C.M."/>
            <person name="de Menezes C.B."/>
            <person name="Thompson C.E."/>
            <person name="Bartholomeu D.C."/>
            <person name="Gradia D.F."/>
            <person name="Pavoni D.P."/>
            <person name="Grisard E.C."/>
            <person name="Fantinatti-Garboggini F."/>
            <person name="Marchini F.K."/>
            <person name="Rodrigues-Luiz G.F."/>
            <person name="Wagner G."/>
            <person name="Goldman G.H."/>
            <person name="Fietto J.L."/>
            <person name="Elias M.C."/>
            <person name="Goldman M.H."/>
            <person name="Sagot M.F."/>
            <person name="Pereira M."/>
            <person name="Stoco P.H."/>
            <person name="de Mendonca-Neto R.P."/>
            <person name="Teixeira S.M."/>
            <person name="Maciel T.E."/>
            <person name="de Oliveira Mendes T.A."/>
            <person name="Urmenyi T.P."/>
            <person name="de Souza W."/>
            <person name="Schenkman S."/>
            <person name="de Vasconcelos A.T."/>
        </authorList>
    </citation>
    <scope>NUCLEOTIDE SEQUENCE [LARGE SCALE GENOMIC DNA]</scope>
</reference>
<accession>S9V0A3</accession>
<reference evidence="6" key="2">
    <citation type="submission" date="2013-03" db="EMBL/GenBank/DDBJ databases">
        <authorList>
            <person name="Motta M.C.M."/>
            <person name="Martins A.C.A."/>
            <person name="Preta C.M.C.C."/>
            <person name="Silva R."/>
            <person name="de Souza S.S."/>
            <person name="Klein C.C."/>
            <person name="de Almeida L.G.P."/>
            <person name="Cunha O.L."/>
            <person name="Colabardini A.C."/>
            <person name="Lima B.A."/>
            <person name="Machado C.R."/>
            <person name="Soares C.M.A."/>
            <person name="de Menezes C.B.A."/>
            <person name="Bartolomeu D.C."/>
            <person name="Grisard E.C."/>
            <person name="Fantinatti-Garboggini F."/>
            <person name="Rodrigues-Luiz G.F."/>
            <person name="Wagner G."/>
            <person name="Goldman G.H."/>
            <person name="Fietto J.L.R."/>
            <person name="Ciapina L.P."/>
            <person name="Brocchi M."/>
            <person name="Elias M.C."/>
            <person name="Goldman M.H.S."/>
            <person name="Sagot M.-F."/>
            <person name="Pereira M."/>
            <person name="Stoco P.H."/>
            <person name="Teixeira S.M.R."/>
            <person name="de Mendonca-Neto R.P."/>
            <person name="Maciel T.E.F."/>
            <person name="Mendes T.A.O."/>
            <person name="Urmenyi T.P."/>
            <person name="Teixeira M.M.G."/>
            <person name="de Camargo E.F.P."/>
            <person name="de Sousa W."/>
            <person name="Schenkman S."/>
            <person name="de Vasconcelos A.T.R."/>
        </authorList>
    </citation>
    <scope>NUCLEOTIDE SEQUENCE</scope>
</reference>
<dbReference type="Gene3D" id="1.25.40.20">
    <property type="entry name" value="Ankyrin repeat-containing domain"/>
    <property type="match status" value="1"/>
</dbReference>
<evidence type="ECO:0000313" key="7">
    <source>
        <dbReference type="Proteomes" id="UP000015354"/>
    </source>
</evidence>
<gene>
    <name evidence="6" type="ORF">STCU_00539</name>
    <name evidence="5" type="ORF">STCU_00759</name>
</gene>
<organism evidence="6 7">
    <name type="scientific">Strigomonas culicis</name>
    <dbReference type="NCBI Taxonomy" id="28005"/>
    <lineage>
        <taxon>Eukaryota</taxon>
        <taxon>Discoba</taxon>
        <taxon>Euglenozoa</taxon>
        <taxon>Kinetoplastea</taxon>
        <taxon>Metakinetoplastina</taxon>
        <taxon>Trypanosomatida</taxon>
        <taxon>Trypanosomatidae</taxon>
        <taxon>Strigomonadinae</taxon>
        <taxon>Strigomonas</taxon>
    </lineage>
</organism>
<dbReference type="SMART" id="SM00248">
    <property type="entry name" value="ANK"/>
    <property type="match status" value="3"/>
</dbReference>
<evidence type="ECO:0000256" key="2">
    <source>
        <dbReference type="ARBA" id="ARBA00023043"/>
    </source>
</evidence>
<dbReference type="EMBL" id="ATMH01000759">
    <property type="protein sequence ID" value="EPY36092.1"/>
    <property type="molecule type" value="Genomic_DNA"/>
</dbReference>
<dbReference type="Proteomes" id="UP000015354">
    <property type="component" value="Unassembled WGS sequence"/>
</dbReference>
<evidence type="ECO:0000313" key="6">
    <source>
        <dbReference type="EMBL" id="EPY36522.1"/>
    </source>
</evidence>
<dbReference type="InterPro" id="IPR036770">
    <property type="entry name" value="Ankyrin_rpt-contain_sf"/>
</dbReference>
<evidence type="ECO:0000256" key="3">
    <source>
        <dbReference type="PROSITE-ProRule" id="PRU00023"/>
    </source>
</evidence>
<comment type="caution">
    <text evidence="6">The sequence shown here is derived from an EMBL/GenBank/DDBJ whole genome shotgun (WGS) entry which is preliminary data.</text>
</comment>
<protein>
    <submittedName>
        <fullName evidence="6">Uncharacterized protein</fullName>
    </submittedName>
</protein>
<feature type="region of interest" description="Disordered" evidence="4">
    <location>
        <begin position="160"/>
        <end position="218"/>
    </location>
</feature>
<dbReference type="AlphaFoldDB" id="S9V0A3"/>
<dbReference type="PANTHER" id="PTHR24171">
    <property type="entry name" value="ANKYRIN REPEAT DOMAIN-CONTAINING PROTEIN 39-RELATED"/>
    <property type="match status" value="1"/>
</dbReference>
<dbReference type="GO" id="GO:0085020">
    <property type="term" value="P:protein K6-linked ubiquitination"/>
    <property type="evidence" value="ECO:0007669"/>
    <property type="project" value="TreeGrafter"/>
</dbReference>
<proteinExistence type="predicted"/>
<dbReference type="PANTHER" id="PTHR24171:SF8">
    <property type="entry name" value="BRCA1-ASSOCIATED RING DOMAIN PROTEIN 1"/>
    <property type="match status" value="1"/>
</dbReference>
<dbReference type="SUPFAM" id="SSF48403">
    <property type="entry name" value="Ankyrin repeat"/>
    <property type="match status" value="1"/>
</dbReference>
<dbReference type="InterPro" id="IPR002110">
    <property type="entry name" value="Ankyrin_rpt"/>
</dbReference>
<dbReference type="PROSITE" id="PS50088">
    <property type="entry name" value="ANK_REPEAT"/>
    <property type="match status" value="2"/>
</dbReference>
<evidence type="ECO:0000256" key="1">
    <source>
        <dbReference type="ARBA" id="ARBA00022737"/>
    </source>
</evidence>
<keyword evidence="1" id="KW-0677">Repeat</keyword>
<sequence>MSDKFYYDIEKDAFIQPINDLEGFLDCARYNEEGDVDALLHYLEEHPADINAQDSQSRTAVHMAAANGHVDLLEALAAFQPKVDVGNVEGNTALHFAALNNRLSAAKWLVAKGWHASAKNAFGQTPLQLIYDKKFEKMEELLLEHDDSLDEFMSSGEVKVETAENVEGVEKGSAPTEPARPAKPKGAKAAAKAAPPPPAAAPRDERPALGSSELDGIE</sequence>